<evidence type="ECO:0000313" key="7">
    <source>
        <dbReference type="Proteomes" id="UP001060504"/>
    </source>
</evidence>
<comment type="similarity">
    <text evidence="5">Belongs to the creatininase superfamily.</text>
</comment>
<evidence type="ECO:0000256" key="5">
    <source>
        <dbReference type="ARBA" id="ARBA00024029"/>
    </source>
</evidence>
<protein>
    <submittedName>
        <fullName evidence="6">Mycofactocin system creatinine amidohydrolase family protein MftE</fullName>
    </submittedName>
</protein>
<comment type="caution">
    <text evidence="6">The sequence shown here is derived from an EMBL/GenBank/DDBJ whole genome shotgun (WGS) entry which is preliminary data.</text>
</comment>
<proteinExistence type="inferred from homology"/>
<comment type="cofactor">
    <cofactor evidence="1">
        <name>Zn(2+)</name>
        <dbReference type="ChEBI" id="CHEBI:29105"/>
    </cofactor>
</comment>
<evidence type="ECO:0000256" key="1">
    <source>
        <dbReference type="ARBA" id="ARBA00001947"/>
    </source>
</evidence>
<dbReference type="InterPro" id="IPR003785">
    <property type="entry name" value="Creatininase/forma_Hydrolase"/>
</dbReference>
<dbReference type="InterPro" id="IPR023871">
    <property type="entry name" value="MftE"/>
</dbReference>
<accession>A0ABQ4V917</accession>
<name>A0ABQ4V917_9MYCO</name>
<dbReference type="Proteomes" id="UP001060504">
    <property type="component" value="Unassembled WGS sequence"/>
</dbReference>
<keyword evidence="2" id="KW-0479">Metal-binding</keyword>
<reference evidence="6 7" key="1">
    <citation type="submission" date="2021-08" db="EMBL/GenBank/DDBJ databases">
        <title>Draft genome sequence of Mycolicibacterium sp. NGTWS1702 strain.</title>
        <authorList>
            <person name="Matsumoto M."/>
            <person name="Tang B.C.C."/>
            <person name="Machida Y."/>
            <person name="Matoyama H."/>
            <person name="Kishihara T."/>
            <person name="Sato S."/>
            <person name="Kondo I."/>
            <person name="Sano M."/>
            <person name="Kato G."/>
        </authorList>
    </citation>
    <scope>NUCLEOTIDE SEQUENCE [LARGE SCALE GENOMIC DNA]</scope>
    <source>
        <strain evidence="6 7">NGTWSNA01</strain>
    </source>
</reference>
<dbReference type="Gene3D" id="3.40.50.10310">
    <property type="entry name" value="Creatininase"/>
    <property type="match status" value="1"/>
</dbReference>
<sequence>MNSSYDRRVALPSDLGSFTSRQLNNTSPALVVPVGSTEQHGPHLPLDTDTRIATAVANALVVRLQSNWLVAPAIGYGASGEHEGFAGTVSIGTPALAELLVEFARSACRWASRLVFVNGHGGNVEALRHAVTLLRLEGRNAGWCSCSTSNGDAHAGHTETSVLLHISPGVVRQDQRVPGNQAPLSELMPEMLRGGVAAVSTLGVLGDPTTATAGDGGKIFAEMVDACMGRVIRWAPDREGMLR</sequence>
<evidence type="ECO:0000256" key="2">
    <source>
        <dbReference type="ARBA" id="ARBA00022723"/>
    </source>
</evidence>
<dbReference type="Pfam" id="PF02633">
    <property type="entry name" value="Creatininase"/>
    <property type="match status" value="1"/>
</dbReference>
<dbReference type="NCBIfam" id="TIGR03964">
    <property type="entry name" value="mycofact_creat"/>
    <property type="match status" value="1"/>
</dbReference>
<organism evidence="6 7">
    <name type="scientific">Mycolicibacterium cyprinidarum</name>
    <dbReference type="NCBI Taxonomy" id="2860311"/>
    <lineage>
        <taxon>Bacteria</taxon>
        <taxon>Bacillati</taxon>
        <taxon>Actinomycetota</taxon>
        <taxon>Actinomycetes</taxon>
        <taxon>Mycobacteriales</taxon>
        <taxon>Mycobacteriaceae</taxon>
        <taxon>Mycolicibacterium</taxon>
    </lineage>
</organism>
<evidence type="ECO:0000256" key="3">
    <source>
        <dbReference type="ARBA" id="ARBA00022801"/>
    </source>
</evidence>
<dbReference type="InterPro" id="IPR024087">
    <property type="entry name" value="Creatininase-like_sf"/>
</dbReference>
<evidence type="ECO:0000313" key="6">
    <source>
        <dbReference type="EMBL" id="GJF08105.1"/>
    </source>
</evidence>
<keyword evidence="4" id="KW-0862">Zinc</keyword>
<keyword evidence="3" id="KW-0378">Hydrolase</keyword>
<dbReference type="PANTHER" id="PTHR35005:SF1">
    <property type="entry name" value="2-AMINO-5-FORMYLAMINO-6-RIBOSYLAMINOPYRIMIDIN-4(3H)-ONE 5'-MONOPHOSPHATE DEFORMYLASE"/>
    <property type="match status" value="1"/>
</dbReference>
<evidence type="ECO:0000256" key="4">
    <source>
        <dbReference type="ARBA" id="ARBA00022833"/>
    </source>
</evidence>
<dbReference type="SUPFAM" id="SSF102215">
    <property type="entry name" value="Creatininase"/>
    <property type="match status" value="1"/>
</dbReference>
<dbReference type="EMBL" id="BPRH01003111">
    <property type="protein sequence ID" value="GJF08105.1"/>
    <property type="molecule type" value="Genomic_DNA"/>
</dbReference>
<gene>
    <name evidence="6" type="primary">mftE</name>
    <name evidence="6" type="ORF">NGTWS1702_29740</name>
</gene>
<keyword evidence="7" id="KW-1185">Reference proteome</keyword>
<dbReference type="PANTHER" id="PTHR35005">
    <property type="entry name" value="3-DEHYDRO-SCYLLO-INOSOSE HYDROLASE"/>
    <property type="match status" value="1"/>
</dbReference>